<proteinExistence type="predicted"/>
<dbReference type="AlphaFoldDB" id="A0A0K2U0C7"/>
<evidence type="ECO:0000313" key="1">
    <source>
        <dbReference type="EMBL" id="CDW31734.1"/>
    </source>
</evidence>
<dbReference type="EMBL" id="HACA01014373">
    <property type="protein sequence ID" value="CDW31734.1"/>
    <property type="molecule type" value="Transcribed_RNA"/>
</dbReference>
<organism evidence="1">
    <name type="scientific">Lepeophtheirus salmonis</name>
    <name type="common">Salmon louse</name>
    <name type="synonym">Caligus salmonis</name>
    <dbReference type="NCBI Taxonomy" id="72036"/>
    <lineage>
        <taxon>Eukaryota</taxon>
        <taxon>Metazoa</taxon>
        <taxon>Ecdysozoa</taxon>
        <taxon>Arthropoda</taxon>
        <taxon>Crustacea</taxon>
        <taxon>Multicrustacea</taxon>
        <taxon>Hexanauplia</taxon>
        <taxon>Copepoda</taxon>
        <taxon>Siphonostomatoida</taxon>
        <taxon>Caligidae</taxon>
        <taxon>Lepeophtheirus</taxon>
    </lineage>
</organism>
<sequence>MSEGEISSSQPLILRTTFCINERSGFCNLLQKYFSFVERFNGDYSTVNLPQISSSSNWLLSKSSSLPYPIL</sequence>
<accession>A0A0K2U0C7</accession>
<name>A0A0K2U0C7_LEPSM</name>
<reference evidence="1" key="1">
    <citation type="submission" date="2014-05" db="EMBL/GenBank/DDBJ databases">
        <authorList>
            <person name="Chronopoulou M."/>
        </authorList>
    </citation>
    <scope>NUCLEOTIDE SEQUENCE</scope>
    <source>
        <tissue evidence="1">Whole organism</tissue>
    </source>
</reference>
<protein>
    <submittedName>
        <fullName evidence="1">Uncharacterized protein</fullName>
    </submittedName>
</protein>